<dbReference type="NCBIfam" id="TIGR02794">
    <property type="entry name" value="tolA_full"/>
    <property type="match status" value="1"/>
</dbReference>
<keyword evidence="3" id="KW-1185">Reference proteome</keyword>
<dbReference type="GO" id="GO:0043213">
    <property type="term" value="P:bacteriocin transport"/>
    <property type="evidence" value="ECO:0007669"/>
    <property type="project" value="InterPro"/>
</dbReference>
<feature type="compositionally biased region" description="Basic and acidic residues" evidence="1">
    <location>
        <begin position="60"/>
        <end position="193"/>
    </location>
</feature>
<name>A0A437R1F3_9GAMM</name>
<dbReference type="GO" id="GO:0019534">
    <property type="term" value="F:toxin transmembrane transporter activity"/>
    <property type="evidence" value="ECO:0007669"/>
    <property type="project" value="InterPro"/>
</dbReference>
<dbReference type="SUPFAM" id="SSF74653">
    <property type="entry name" value="TolA/TonB C-terminal domain"/>
    <property type="match status" value="1"/>
</dbReference>
<dbReference type="Pfam" id="PF06519">
    <property type="entry name" value="TolA"/>
    <property type="match status" value="1"/>
</dbReference>
<protein>
    <submittedName>
        <fullName evidence="2">Cell envelope integrity protein TolA</fullName>
    </submittedName>
</protein>
<proteinExistence type="predicted"/>
<evidence type="ECO:0000313" key="3">
    <source>
        <dbReference type="Proteomes" id="UP000283077"/>
    </source>
</evidence>
<dbReference type="AlphaFoldDB" id="A0A437R1F3"/>
<dbReference type="OrthoDB" id="6194496at2"/>
<dbReference type="RefSeq" id="WP_127698105.1">
    <property type="nucleotide sequence ID" value="NZ_SACS01000004.1"/>
</dbReference>
<gene>
    <name evidence="2" type="primary">tolA</name>
    <name evidence="2" type="ORF">EOE67_05830</name>
</gene>
<evidence type="ECO:0000256" key="1">
    <source>
        <dbReference type="SAM" id="MobiDB-lite"/>
    </source>
</evidence>
<sequence length="306" mass="34883">MDPAFKKALQLSGGAHVLLIVAMLVNFSFFDDNEVIIVPLYAASNAPLMASVVENPELKEAEKATKKKPEPKKEEPVKEPPEKEEPKEDLQKKQEEVKKLQAEKEAEVKKKREADVALKKKKETEKKKELEKKKADDKAKQEKKKKDELAKKKKADELKKKKADELKKKKADELKKKKAEDKKRQQELERQAEEQLMEDELAEEADEARRAARQGQQLTEKQRHVAMIVERVRQNWFTDDTMNGKECVISLSLASNGFVINMNVVGGDAGVCNAAVNAINRVGRFPMPEDPDLNAEFRQLTLPFKK</sequence>
<dbReference type="Proteomes" id="UP000283077">
    <property type="component" value="Unassembled WGS sequence"/>
</dbReference>
<dbReference type="GO" id="GO:0016020">
    <property type="term" value="C:membrane"/>
    <property type="evidence" value="ECO:0007669"/>
    <property type="project" value="InterPro"/>
</dbReference>
<organism evidence="2 3">
    <name type="scientific">Rheinheimera riviphila</name>
    <dbReference type="NCBI Taxonomy" id="1834037"/>
    <lineage>
        <taxon>Bacteria</taxon>
        <taxon>Pseudomonadati</taxon>
        <taxon>Pseudomonadota</taxon>
        <taxon>Gammaproteobacteria</taxon>
        <taxon>Chromatiales</taxon>
        <taxon>Chromatiaceae</taxon>
        <taxon>Rheinheimera</taxon>
    </lineage>
</organism>
<reference evidence="2 3" key="1">
    <citation type="submission" date="2019-01" db="EMBL/GenBank/DDBJ databases">
        <authorList>
            <person name="Chen W.-M."/>
        </authorList>
    </citation>
    <scope>NUCLEOTIDE SEQUENCE [LARGE SCALE GENOMIC DNA]</scope>
    <source>
        <strain evidence="2 3">KYPC3</strain>
    </source>
</reference>
<feature type="compositionally biased region" description="Acidic residues" evidence="1">
    <location>
        <begin position="195"/>
        <end position="206"/>
    </location>
</feature>
<dbReference type="EMBL" id="SACS01000004">
    <property type="protein sequence ID" value="RVU40568.1"/>
    <property type="molecule type" value="Genomic_DNA"/>
</dbReference>
<comment type="caution">
    <text evidence="2">The sequence shown here is derived from an EMBL/GenBank/DDBJ whole genome shotgun (WGS) entry which is preliminary data.</text>
</comment>
<dbReference type="Gene3D" id="3.30.1150.10">
    <property type="match status" value="1"/>
</dbReference>
<accession>A0A437R1F3</accession>
<feature type="region of interest" description="Disordered" evidence="1">
    <location>
        <begin position="60"/>
        <end position="220"/>
    </location>
</feature>
<dbReference type="InterPro" id="IPR014161">
    <property type="entry name" value="Tol-Pal_TolA"/>
</dbReference>
<evidence type="ECO:0000313" key="2">
    <source>
        <dbReference type="EMBL" id="RVU40568.1"/>
    </source>
</evidence>